<organism evidence="2">
    <name type="scientific">Oryza punctata</name>
    <name type="common">Red rice</name>
    <dbReference type="NCBI Taxonomy" id="4537"/>
    <lineage>
        <taxon>Eukaryota</taxon>
        <taxon>Viridiplantae</taxon>
        <taxon>Streptophyta</taxon>
        <taxon>Embryophyta</taxon>
        <taxon>Tracheophyta</taxon>
        <taxon>Spermatophyta</taxon>
        <taxon>Magnoliopsida</taxon>
        <taxon>Liliopsida</taxon>
        <taxon>Poales</taxon>
        <taxon>Poaceae</taxon>
        <taxon>BOP clade</taxon>
        <taxon>Oryzoideae</taxon>
        <taxon>Oryzeae</taxon>
        <taxon>Oryzinae</taxon>
        <taxon>Oryza</taxon>
    </lineage>
</organism>
<dbReference type="Pfam" id="PF00313">
    <property type="entry name" value="CSD"/>
    <property type="match status" value="1"/>
</dbReference>
<reference evidence="2" key="2">
    <citation type="submission" date="2018-05" db="EMBL/GenBank/DDBJ databases">
        <title>OpunRS2 (Oryza punctata Reference Sequence Version 2).</title>
        <authorList>
            <person name="Zhang J."/>
            <person name="Kudrna D."/>
            <person name="Lee S."/>
            <person name="Talag J."/>
            <person name="Welchert J."/>
            <person name="Wing R.A."/>
        </authorList>
    </citation>
    <scope>NUCLEOTIDE SEQUENCE [LARGE SCALE GENOMIC DNA]</scope>
</reference>
<evidence type="ECO:0000313" key="3">
    <source>
        <dbReference type="Proteomes" id="UP000026962"/>
    </source>
</evidence>
<dbReference type="GO" id="GO:0003676">
    <property type="term" value="F:nucleic acid binding"/>
    <property type="evidence" value="ECO:0007669"/>
    <property type="project" value="InterPro"/>
</dbReference>
<keyword evidence="3" id="KW-1185">Reference proteome</keyword>
<dbReference type="Gramene" id="OPUNC03G28970.1">
    <property type="protein sequence ID" value="OPUNC03G28970.1"/>
    <property type="gene ID" value="OPUNC03G28970"/>
</dbReference>
<reference evidence="2" key="1">
    <citation type="submission" date="2015-04" db="UniProtKB">
        <authorList>
            <consortium name="EnsemblPlants"/>
        </authorList>
    </citation>
    <scope>IDENTIFICATION</scope>
</reference>
<dbReference type="InterPro" id="IPR002059">
    <property type="entry name" value="CSP_DNA-bd"/>
</dbReference>
<dbReference type="SUPFAM" id="SSF50249">
    <property type="entry name" value="Nucleic acid-binding proteins"/>
    <property type="match status" value="1"/>
</dbReference>
<dbReference type="STRING" id="4537.A0A0E0KI72"/>
<evidence type="ECO:0000259" key="1">
    <source>
        <dbReference type="PROSITE" id="PS51857"/>
    </source>
</evidence>
<dbReference type="AlphaFoldDB" id="A0A0E0KI72"/>
<sequence length="70" mass="7966">MTASPSRHRLWRPRRDLQALASHLKGFGFITRDDGGEDLFSSLKFDSYRSLNDGDAIEFSIGSGNDRWPH</sequence>
<dbReference type="PANTHER" id="PTHR46565:SF25">
    <property type="entry name" value="COLD SHOCK DOMAIN PROTEIN 2"/>
    <property type="match status" value="1"/>
</dbReference>
<evidence type="ECO:0000313" key="2">
    <source>
        <dbReference type="EnsemblPlants" id="OPUNC03G28970.1"/>
    </source>
</evidence>
<dbReference type="PROSITE" id="PS51857">
    <property type="entry name" value="CSD_2"/>
    <property type="match status" value="1"/>
</dbReference>
<dbReference type="HOGENOM" id="CLU_2762205_0_0_1"/>
<feature type="domain" description="CSD" evidence="1">
    <location>
        <begin position="19"/>
        <end position="70"/>
    </location>
</feature>
<accession>A0A0E0KI72</accession>
<dbReference type="CDD" id="cd04458">
    <property type="entry name" value="CSP_CDS"/>
    <property type="match status" value="1"/>
</dbReference>
<dbReference type="EnsemblPlants" id="OPUNC03G28970.1">
    <property type="protein sequence ID" value="OPUNC03G28970.1"/>
    <property type="gene ID" value="OPUNC03G28970"/>
</dbReference>
<protein>
    <recommendedName>
        <fullName evidence="1">CSD domain-containing protein</fullName>
    </recommendedName>
</protein>
<dbReference type="PANTHER" id="PTHR46565">
    <property type="entry name" value="COLD SHOCK DOMAIN PROTEIN 2"/>
    <property type="match status" value="1"/>
</dbReference>
<name>A0A0E0KI72_ORYPU</name>
<dbReference type="InterPro" id="IPR012340">
    <property type="entry name" value="NA-bd_OB-fold"/>
</dbReference>
<dbReference type="Gene3D" id="2.40.50.140">
    <property type="entry name" value="Nucleic acid-binding proteins"/>
    <property type="match status" value="1"/>
</dbReference>
<dbReference type="Proteomes" id="UP000026962">
    <property type="component" value="Chromosome 3"/>
</dbReference>
<proteinExistence type="predicted"/>